<dbReference type="GO" id="GO:0030428">
    <property type="term" value="C:cell septum"/>
    <property type="evidence" value="ECO:0007669"/>
    <property type="project" value="TreeGrafter"/>
</dbReference>
<feature type="region of interest" description="Disordered" evidence="11">
    <location>
        <begin position="197"/>
        <end position="245"/>
    </location>
</feature>
<feature type="compositionally biased region" description="Acidic residues" evidence="11">
    <location>
        <begin position="14"/>
        <end position="23"/>
    </location>
</feature>
<sequence>MDSSRPPDYSLPPYDDDDVDDDMDAHTHPGGSAAVRLLTTRQDSEVDYGRPYVIPSDVIHHPTPISLSLSPPTASDAGASKQQKESFSAAMSATGKKSVNFGDLPPGYVREEGATQKPLSPARKPVGGRFKEHISIPFVEEQKERIKRTATVKLRKKPPKDVSVSDLPVIPEGVSPRRASLLLYKSNSVKAVNADARPLPHPIFSQPQPPKATYDPTAGKQDNTYSHPTQTSSRLTDRRPGSYQSSIISRRSSILEHAPTFPPPTESSYVPYQPSRENLQYRPSRESMSPTRPWTPTRQQTETFIRPASPIRPTPSYEPADINGSPRPGTPSSRYGGSPRRPLPPMPAPLFSGGARANASFVDDATVSIPLGADGEDDVFGHATSDLGDVRSRLQTRDSYLSAGGRSEMTLAEDEDYDDATDLDHADTATMSEKVQHYGPAPEGKQERRGVREPQMSRKEVQLINGELVLECKIPTILYSFLPRRDEVEFTHMRYTAVTCDPDDFVERGYKLRQNMGRTARETELFICVTMYNEDEYGFTRTMHAVMKNISHFCSRNKSRTWGEDGWKKIVVCVVSDGREKIHPRTLDALAAMGVYQHGIAKNYVNNKAVRSHVYEYTTQVSLDADLKFKGAEKGIVPCQMIFCLKERNQRKLNSHRWFFNAFGRALNPNVCILLDVGTRPGSNSLYHLWKAFDTDSNVAGACGEIKAMKGRWGVNLLNPLCLSPDTMVRTTNGDKSIRDIAVGDQLFDHEDRPVQCLAAEAIQTSRMMKVTYTGYNSFSKTSFTCTPDHIMTLVAYGVRPFRHTNTNRLTWWTRCDRTELEADAIEIKWDAAMHDLYTEYAEQLGRRPTDGEVRQYLKVITSTRVVPDSEDNDSQEVTETYQSPVLIKLLAKLKAMDVDVDDEDESVVLMLLQQHMENYLEHMIPEPEDIPDEDNDDLIVDLDANRKRKIGTISTLSSRVSDKTFRQSPFIKSSPVNSQQESQNEASQSTASTYASVLTETDHWEMFAPVRDKLAVRDARCKCQNLSCKGLRRVSFAFGTSEQADLALELLSGDHYRVVDPCAVQDMEVFTMTLEEYQATCTAPMTQHMSKLRLYRSPLRFQPYQGPVSPVPIDPYWLGFWLGDGTKNLAEITSSDREMEVYTQALVDRLNRDSLPPGKAPLKISKYLRPIGTTYVYKGKEIKATMDTYTLRVMSTVTGGRTHWNPVLDGLRELGLLGDKSGGIPDCYMNADENTRLAVLAGLIESDGWLYRGLNFYGFGQYTYEHKKLVEDARKLALSCGIQCTPFTERKSKDGHEPGWYFHMARGAEKFQPHLLIPRKRMTIPFTAAVNRDVRPFDVEDAGDGEYRLIEVSGQLFQLADRTVVHNCASQNFEYKMSNILDKPLESVFGYITVLPGALSAYRYHALQNDETGHGPLSQYFKGETLHGQHADVFTANMYLAEDRILCWELVAKRGERWVLKYVKGCTGETDVPDTVPEFISQRRRWLNGAFFAAVYSLVHFKQIWATDHTVARKVLLHIEFLYQFLQLLFTYFSLANFYLTFYFVAGGLADDRVDPFGHHLGLYIFTILRYTCVLLICTQFILSLGNRPQGAKKLYFASMVIYGIIMAYTTFACFWIVIRQLTHSDDSLAMGNNVFTNLIVSTASTVGLYFLMSFMYLDPWHMFTSSAQYFMLLPSYICTLQVYAFCNTHDVTWGTKGDNVMKTDLGGATSKNKGTVELEMPSEQLDIDSGYDEALRNLRDRVEVPCPPPSESQMQEDYYKSVRTYMVVIWMIANGILAMAASEAYGSSGIGDNFYLRFILWAVASLALFRAIGSTAFAVINVVNMVVEGRVRISMKSWGRNKPSWMGGWGDKISEVASDVKSRVSR</sequence>
<reference evidence="14 15" key="1">
    <citation type="submission" date="2018-08" db="EMBL/GenBank/DDBJ databases">
        <title>Draft genome of the lignicolous fungus Coniochaeta pulveracea.</title>
        <authorList>
            <person name="Borstlap C.J."/>
            <person name="De Witt R.N."/>
            <person name="Botha A."/>
            <person name="Volschenk H."/>
        </authorList>
    </citation>
    <scope>NUCLEOTIDE SEQUENCE [LARGE SCALE GENOMIC DNA]</scope>
    <source>
        <strain evidence="14 15">CAB683</strain>
    </source>
</reference>
<feature type="region of interest" description="Disordered" evidence="11">
    <location>
        <begin position="280"/>
        <end position="349"/>
    </location>
</feature>
<evidence type="ECO:0000256" key="9">
    <source>
        <dbReference type="ARBA" id="ARBA00023000"/>
    </source>
</evidence>
<feature type="compositionally biased region" description="Basic and acidic residues" evidence="11">
    <location>
        <begin position="444"/>
        <end position="458"/>
    </location>
</feature>
<name>A0A420YG71_9PEZI</name>
<evidence type="ECO:0000256" key="8">
    <source>
        <dbReference type="ARBA" id="ARBA00022989"/>
    </source>
</evidence>
<feature type="region of interest" description="Disordered" evidence="11">
    <location>
        <begin position="970"/>
        <end position="992"/>
    </location>
</feature>
<dbReference type="InterPro" id="IPR027434">
    <property type="entry name" value="Homing_endonucl"/>
</dbReference>
<dbReference type="InterPro" id="IPR036844">
    <property type="entry name" value="Hint_dom_sf"/>
</dbReference>
<feature type="domain" description="DOD-type homing endonuclease" evidence="13">
    <location>
        <begin position="1118"/>
        <end position="1283"/>
    </location>
</feature>
<dbReference type="GO" id="GO:0006031">
    <property type="term" value="P:chitin biosynthetic process"/>
    <property type="evidence" value="ECO:0007669"/>
    <property type="project" value="TreeGrafter"/>
</dbReference>
<feature type="compositionally biased region" description="Low complexity" evidence="11">
    <location>
        <begin position="978"/>
        <end position="992"/>
    </location>
</feature>
<evidence type="ECO:0000256" key="10">
    <source>
        <dbReference type="ARBA" id="ARBA00023136"/>
    </source>
</evidence>
<feature type="transmembrane region" description="Helical" evidence="12">
    <location>
        <begin position="1562"/>
        <end position="1584"/>
    </location>
</feature>
<feature type="transmembrane region" description="Helical" evidence="12">
    <location>
        <begin position="1766"/>
        <end position="1788"/>
    </location>
</feature>
<keyword evidence="6 12" id="KW-0812">Transmembrane</keyword>
<evidence type="ECO:0000256" key="6">
    <source>
        <dbReference type="ARBA" id="ARBA00022692"/>
    </source>
</evidence>
<feature type="region of interest" description="Disordered" evidence="11">
    <location>
        <begin position="432"/>
        <end position="458"/>
    </location>
</feature>
<dbReference type="InterPro" id="IPR004835">
    <property type="entry name" value="Chitin_synth"/>
</dbReference>
<evidence type="ECO:0000256" key="5">
    <source>
        <dbReference type="ARBA" id="ARBA00022679"/>
    </source>
</evidence>
<gene>
    <name evidence="14" type="primary">CHS2_1</name>
    <name evidence="14" type="ORF">DL546_008574</name>
</gene>
<comment type="caution">
    <text evidence="14">The sequence shown here is derived from an EMBL/GenBank/DDBJ whole genome shotgun (WGS) entry which is preliminary data.</text>
</comment>
<dbReference type="Gene3D" id="2.170.16.10">
    <property type="entry name" value="Hedgehog/Intein (Hint) domain"/>
    <property type="match status" value="1"/>
</dbReference>
<feature type="transmembrane region" description="Helical" evidence="12">
    <location>
        <begin position="1640"/>
        <end position="1659"/>
    </location>
</feature>
<evidence type="ECO:0000256" key="1">
    <source>
        <dbReference type="ARBA" id="ARBA00004651"/>
    </source>
</evidence>
<dbReference type="Pfam" id="PF01644">
    <property type="entry name" value="Chitin_synth_1"/>
    <property type="match status" value="2"/>
</dbReference>
<evidence type="ECO:0000256" key="4">
    <source>
        <dbReference type="ARBA" id="ARBA00022676"/>
    </source>
</evidence>
<dbReference type="GO" id="GO:0004100">
    <property type="term" value="F:chitin synthase activity"/>
    <property type="evidence" value="ECO:0007669"/>
    <property type="project" value="UniProtKB-EC"/>
</dbReference>
<feature type="transmembrane region" description="Helical" evidence="12">
    <location>
        <begin position="1800"/>
        <end position="1829"/>
    </location>
</feature>
<keyword evidence="7" id="KW-0068">Autocatalytic cleavage</keyword>
<keyword evidence="8 12" id="KW-1133">Transmembrane helix</keyword>
<keyword evidence="3" id="KW-1003">Cell membrane</keyword>
<dbReference type="InterPro" id="IPR004042">
    <property type="entry name" value="Intein_endonuc_central"/>
</dbReference>
<dbReference type="PANTHER" id="PTHR22914:SF38">
    <property type="entry name" value="CHITIN SYNTHASE 2"/>
    <property type="match status" value="1"/>
</dbReference>
<dbReference type="PROSITE" id="PS50817">
    <property type="entry name" value="INTEIN_N_TER"/>
    <property type="match status" value="1"/>
</dbReference>
<evidence type="ECO:0000256" key="3">
    <source>
        <dbReference type="ARBA" id="ARBA00022475"/>
    </source>
</evidence>
<dbReference type="EMBL" id="QVQW01000012">
    <property type="protein sequence ID" value="RKU46864.1"/>
    <property type="molecule type" value="Genomic_DNA"/>
</dbReference>
<organism evidence="14 15">
    <name type="scientific">Coniochaeta pulveracea</name>
    <dbReference type="NCBI Taxonomy" id="177199"/>
    <lineage>
        <taxon>Eukaryota</taxon>
        <taxon>Fungi</taxon>
        <taxon>Dikarya</taxon>
        <taxon>Ascomycota</taxon>
        <taxon>Pezizomycotina</taxon>
        <taxon>Sordariomycetes</taxon>
        <taxon>Sordariomycetidae</taxon>
        <taxon>Coniochaetales</taxon>
        <taxon>Coniochaetaceae</taxon>
        <taxon>Coniochaeta</taxon>
    </lineage>
</organism>
<dbReference type="InterPro" id="IPR013616">
    <property type="entry name" value="Chitin_synth_N"/>
</dbReference>
<evidence type="ECO:0000256" key="7">
    <source>
        <dbReference type="ARBA" id="ARBA00022813"/>
    </source>
</evidence>
<dbReference type="GO" id="GO:0005886">
    <property type="term" value="C:plasma membrane"/>
    <property type="evidence" value="ECO:0007669"/>
    <property type="project" value="UniProtKB-SubCell"/>
</dbReference>
<feature type="compositionally biased region" description="Low complexity" evidence="11">
    <location>
        <begin position="1"/>
        <end position="13"/>
    </location>
</feature>
<accession>A0A420YG71</accession>
<feature type="transmembrane region" description="Helical" evidence="12">
    <location>
        <begin position="1596"/>
        <end position="1620"/>
    </location>
</feature>
<keyword evidence="10 12" id="KW-0472">Membrane</keyword>
<keyword evidence="9" id="KW-0651">Protein splicing</keyword>
<evidence type="ECO:0000256" key="11">
    <source>
        <dbReference type="SAM" id="MobiDB-lite"/>
    </source>
</evidence>
<feature type="region of interest" description="Disordered" evidence="11">
    <location>
        <begin position="63"/>
        <end position="127"/>
    </location>
</feature>
<feature type="region of interest" description="Disordered" evidence="11">
    <location>
        <begin position="1"/>
        <end position="33"/>
    </location>
</feature>
<dbReference type="GO" id="GO:0004519">
    <property type="term" value="F:endonuclease activity"/>
    <property type="evidence" value="ECO:0007669"/>
    <property type="project" value="InterPro"/>
</dbReference>
<dbReference type="EC" id="2.4.1.16" evidence="2"/>
<dbReference type="InterPro" id="IPR006141">
    <property type="entry name" value="Intein_N"/>
</dbReference>
<feature type="compositionally biased region" description="Low complexity" evidence="11">
    <location>
        <begin position="63"/>
        <end position="75"/>
    </location>
</feature>
<keyword evidence="4" id="KW-0328">Glycosyltransferase</keyword>
<proteinExistence type="predicted"/>
<dbReference type="SUPFAM" id="SSF55608">
    <property type="entry name" value="Homing endonucleases"/>
    <property type="match status" value="1"/>
</dbReference>
<dbReference type="GO" id="GO:0016539">
    <property type="term" value="P:intein-mediated protein splicing"/>
    <property type="evidence" value="ECO:0007669"/>
    <property type="project" value="InterPro"/>
</dbReference>
<comment type="subcellular location">
    <subcellularLocation>
        <location evidence="1">Cell membrane</location>
        <topology evidence="1">Multi-pass membrane protein</topology>
    </subcellularLocation>
</comment>
<dbReference type="Pfam" id="PF08407">
    <property type="entry name" value="Chitin_synth_1N"/>
    <property type="match status" value="1"/>
</dbReference>
<protein>
    <recommendedName>
        <fullName evidence="2">chitin synthase</fullName>
        <ecNumber evidence="2">2.4.1.16</ecNumber>
    </recommendedName>
</protein>
<dbReference type="Gene3D" id="3.10.28.10">
    <property type="entry name" value="Homing endonucleases"/>
    <property type="match status" value="1"/>
</dbReference>
<dbReference type="SUPFAM" id="SSF51294">
    <property type="entry name" value="Hedgehog/intein (Hint) domain"/>
    <property type="match status" value="1"/>
</dbReference>
<keyword evidence="5" id="KW-0808">Transferase</keyword>
<evidence type="ECO:0000313" key="14">
    <source>
        <dbReference type="EMBL" id="RKU46864.1"/>
    </source>
</evidence>
<evidence type="ECO:0000256" key="2">
    <source>
        <dbReference type="ARBA" id="ARBA00012543"/>
    </source>
</evidence>
<evidence type="ECO:0000313" key="15">
    <source>
        <dbReference type="Proteomes" id="UP000275385"/>
    </source>
</evidence>
<feature type="compositionally biased region" description="Polar residues" evidence="11">
    <location>
        <begin position="85"/>
        <end position="97"/>
    </location>
</feature>
<feature type="region of interest" description="Disordered" evidence="11">
    <location>
        <begin position="150"/>
        <end position="171"/>
    </location>
</feature>
<dbReference type="Proteomes" id="UP000275385">
    <property type="component" value="Unassembled WGS sequence"/>
</dbReference>
<dbReference type="OrthoDB" id="26569at2759"/>
<feature type="transmembrane region" description="Helical" evidence="12">
    <location>
        <begin position="1526"/>
        <end position="1550"/>
    </location>
</feature>
<keyword evidence="15" id="KW-1185">Reference proteome</keyword>
<dbReference type="STRING" id="177199.A0A420YG71"/>
<feature type="compositionally biased region" description="Polar residues" evidence="11">
    <location>
        <begin position="220"/>
        <end position="234"/>
    </location>
</feature>
<dbReference type="PROSITE" id="PS50819">
    <property type="entry name" value="INTEIN_ENDONUCLEASE"/>
    <property type="match status" value="1"/>
</dbReference>
<evidence type="ECO:0000259" key="13">
    <source>
        <dbReference type="PROSITE" id="PS50819"/>
    </source>
</evidence>
<feature type="compositionally biased region" description="Low complexity" evidence="11">
    <location>
        <begin position="290"/>
        <end position="303"/>
    </location>
</feature>
<evidence type="ECO:0000256" key="12">
    <source>
        <dbReference type="SAM" id="Phobius"/>
    </source>
</evidence>
<dbReference type="PANTHER" id="PTHR22914">
    <property type="entry name" value="CHITIN SYNTHASE"/>
    <property type="match status" value="1"/>
</dbReference>